<reference evidence="2" key="1">
    <citation type="journal article" date="2022" name="Mol. Ecol. Resour.">
        <title>The genomes of chicory, endive, great burdock and yacon provide insights into Asteraceae palaeo-polyploidization history and plant inulin production.</title>
        <authorList>
            <person name="Fan W."/>
            <person name="Wang S."/>
            <person name="Wang H."/>
            <person name="Wang A."/>
            <person name="Jiang F."/>
            <person name="Liu H."/>
            <person name="Zhao H."/>
            <person name="Xu D."/>
            <person name="Zhang Y."/>
        </authorList>
    </citation>
    <scope>NUCLEOTIDE SEQUENCE [LARGE SCALE GENOMIC DNA]</scope>
    <source>
        <strain evidence="2">cv. Yunnan</strain>
    </source>
</reference>
<dbReference type="Proteomes" id="UP001056120">
    <property type="component" value="Linkage Group LG28"/>
</dbReference>
<accession>A0ACB8YCL4</accession>
<sequence>MELTNEVWECKSQPCGRLWKVIHSCHKSNKGSVLNEMARRGNGRRGGRTGGHTGGRNGGRGRTPARQKYSEEGSVHTEPAVSVHEAEQTQVQEQPFTFEPEVRTAIAREFSELMKASLPGLLAEAMKKVNETGGSNTAVGTPHTEAINAPLNRGCDYKSFKACDPPVLTGKKDAVATFDWVIRMEAAIRLSECRTNQVMKFAANSLREEASNWWKGVRQAKGSEVVDAMMWADLKTLVIKNFCPKNEIEKVEREFLGLKAGSMTHRQYTTRFNELEHLVPHLITTEERKISCYIQGLPDQVRTYVKANAPTTYDSVVELSGVVFDDLALNVAAIEEPKKRPSFSNK</sequence>
<gene>
    <name evidence="1" type="ORF">L1987_83353</name>
</gene>
<evidence type="ECO:0000313" key="2">
    <source>
        <dbReference type="Proteomes" id="UP001056120"/>
    </source>
</evidence>
<reference evidence="1 2" key="2">
    <citation type="journal article" date="2022" name="Mol. Ecol. Resour.">
        <title>The genomes of chicory, endive, great burdock and yacon provide insights into Asteraceae paleo-polyploidization history and plant inulin production.</title>
        <authorList>
            <person name="Fan W."/>
            <person name="Wang S."/>
            <person name="Wang H."/>
            <person name="Wang A."/>
            <person name="Jiang F."/>
            <person name="Liu H."/>
            <person name="Zhao H."/>
            <person name="Xu D."/>
            <person name="Zhang Y."/>
        </authorList>
    </citation>
    <scope>NUCLEOTIDE SEQUENCE [LARGE SCALE GENOMIC DNA]</scope>
    <source>
        <strain evidence="2">cv. Yunnan</strain>
        <tissue evidence="1">Leaves</tissue>
    </source>
</reference>
<organism evidence="1 2">
    <name type="scientific">Smallanthus sonchifolius</name>
    <dbReference type="NCBI Taxonomy" id="185202"/>
    <lineage>
        <taxon>Eukaryota</taxon>
        <taxon>Viridiplantae</taxon>
        <taxon>Streptophyta</taxon>
        <taxon>Embryophyta</taxon>
        <taxon>Tracheophyta</taxon>
        <taxon>Spermatophyta</taxon>
        <taxon>Magnoliopsida</taxon>
        <taxon>eudicotyledons</taxon>
        <taxon>Gunneridae</taxon>
        <taxon>Pentapetalae</taxon>
        <taxon>asterids</taxon>
        <taxon>campanulids</taxon>
        <taxon>Asterales</taxon>
        <taxon>Asteraceae</taxon>
        <taxon>Asteroideae</taxon>
        <taxon>Heliantheae alliance</taxon>
        <taxon>Millerieae</taxon>
        <taxon>Smallanthus</taxon>
    </lineage>
</organism>
<keyword evidence="2" id="KW-1185">Reference proteome</keyword>
<evidence type="ECO:0000313" key="1">
    <source>
        <dbReference type="EMBL" id="KAI3682953.1"/>
    </source>
</evidence>
<comment type="caution">
    <text evidence="1">The sequence shown here is derived from an EMBL/GenBank/DDBJ whole genome shotgun (WGS) entry which is preliminary data.</text>
</comment>
<proteinExistence type="predicted"/>
<protein>
    <submittedName>
        <fullName evidence="1">Uncharacterized protein</fullName>
    </submittedName>
</protein>
<name>A0ACB8YCL4_9ASTR</name>
<dbReference type="EMBL" id="CM042045">
    <property type="protein sequence ID" value="KAI3682953.1"/>
    <property type="molecule type" value="Genomic_DNA"/>
</dbReference>